<dbReference type="InterPro" id="IPR036291">
    <property type="entry name" value="NAD(P)-bd_dom_sf"/>
</dbReference>
<gene>
    <name evidence="3" type="ORF">C7474_2090</name>
</gene>
<proteinExistence type="inferred from homology"/>
<evidence type="ECO:0000313" key="3">
    <source>
        <dbReference type="EMBL" id="RLK47500.1"/>
    </source>
</evidence>
<dbReference type="InterPro" id="IPR002347">
    <property type="entry name" value="SDR_fam"/>
</dbReference>
<comment type="caution">
    <text evidence="3">The sequence shown here is derived from an EMBL/GenBank/DDBJ whole genome shotgun (WGS) entry which is preliminary data.</text>
</comment>
<dbReference type="InterPro" id="IPR020904">
    <property type="entry name" value="Sc_DH/Rdtase_CS"/>
</dbReference>
<dbReference type="GO" id="GO:0016491">
    <property type="term" value="F:oxidoreductase activity"/>
    <property type="evidence" value="ECO:0007669"/>
    <property type="project" value="UniProtKB-KW"/>
</dbReference>
<dbReference type="PRINTS" id="PR00081">
    <property type="entry name" value="GDHRDH"/>
</dbReference>
<dbReference type="SUPFAM" id="SSF51735">
    <property type="entry name" value="NAD(P)-binding Rossmann-fold domains"/>
    <property type="match status" value="1"/>
</dbReference>
<dbReference type="AlphaFoldDB" id="A0A498C2S4"/>
<keyword evidence="4" id="KW-1185">Reference proteome</keyword>
<dbReference type="Gene3D" id="3.40.50.720">
    <property type="entry name" value="NAD(P)-binding Rossmann-like Domain"/>
    <property type="match status" value="1"/>
</dbReference>
<organism evidence="3 4">
    <name type="scientific">Microbacterium telephonicum</name>
    <dbReference type="NCBI Taxonomy" id="1714841"/>
    <lineage>
        <taxon>Bacteria</taxon>
        <taxon>Bacillati</taxon>
        <taxon>Actinomycetota</taxon>
        <taxon>Actinomycetes</taxon>
        <taxon>Micrococcales</taxon>
        <taxon>Microbacteriaceae</taxon>
        <taxon>Microbacterium</taxon>
    </lineage>
</organism>
<dbReference type="Pfam" id="PF13561">
    <property type="entry name" value="adh_short_C2"/>
    <property type="match status" value="1"/>
</dbReference>
<dbReference type="EMBL" id="RCDB01000003">
    <property type="protein sequence ID" value="RLK47500.1"/>
    <property type="molecule type" value="Genomic_DNA"/>
</dbReference>
<sequence length="262" mass="26940">MPATPVTAATAHLLDGRVVLVTGAGRGAGVGIARRLADHGASVAVNYAASREGADALVAEIRAAGGTAAAFGADVRDPASVAAMVDDIERTLGRLDAVVNNAIAGDQQKDFDEATLAHYDRMYDFAVRAVVTTTQAALPAFERAGGGRIVNVVSELWNSSPAGWSPYTAAKGAMVGLSRSLSAELAPRGVTVNMVAPGWMIADAADEASEGSRSYTRELPLGQRPHPEDIGDVIAFYLSELAAGVTGAYLLVNGGKYTQTGV</sequence>
<name>A0A498C2S4_9MICO</name>
<protein>
    <submittedName>
        <fullName evidence="3">3-oxoacyl-[acyl-carrier protein] reductase</fullName>
    </submittedName>
</protein>
<dbReference type="Proteomes" id="UP000273158">
    <property type="component" value="Unassembled WGS sequence"/>
</dbReference>
<dbReference type="FunFam" id="3.40.50.720:FF:000084">
    <property type="entry name" value="Short-chain dehydrogenase reductase"/>
    <property type="match status" value="1"/>
</dbReference>
<dbReference type="RefSeq" id="WP_121059729.1">
    <property type="nucleotide sequence ID" value="NZ_RCDB01000003.1"/>
</dbReference>
<reference evidence="3 4" key="1">
    <citation type="journal article" date="2015" name="Stand. Genomic Sci.">
        <title>Genomic Encyclopedia of Bacterial and Archaeal Type Strains, Phase III: the genomes of soil and plant-associated and newly described type strains.</title>
        <authorList>
            <person name="Whitman W.B."/>
            <person name="Woyke T."/>
            <person name="Klenk H.P."/>
            <person name="Zhou Y."/>
            <person name="Lilburn T.G."/>
            <person name="Beck B.J."/>
            <person name="De Vos P."/>
            <person name="Vandamme P."/>
            <person name="Eisen J.A."/>
            <person name="Garrity G."/>
            <person name="Hugenholtz P."/>
            <person name="Kyrpides N.C."/>
        </authorList>
    </citation>
    <scope>NUCLEOTIDE SEQUENCE [LARGE SCALE GENOMIC DNA]</scope>
    <source>
        <strain evidence="3 4">S2T63</strain>
    </source>
</reference>
<accession>A0A498C2S4</accession>
<comment type="similarity">
    <text evidence="1">Belongs to the short-chain dehydrogenases/reductases (SDR) family.</text>
</comment>
<dbReference type="PRINTS" id="PR00080">
    <property type="entry name" value="SDRFAMILY"/>
</dbReference>
<dbReference type="OrthoDB" id="286404at2"/>
<dbReference type="PANTHER" id="PTHR43639:SF1">
    <property type="entry name" value="SHORT-CHAIN DEHYDROGENASE_REDUCTASE FAMILY PROTEIN"/>
    <property type="match status" value="1"/>
</dbReference>
<evidence type="ECO:0000256" key="2">
    <source>
        <dbReference type="ARBA" id="ARBA00023002"/>
    </source>
</evidence>
<keyword evidence="2" id="KW-0560">Oxidoreductase</keyword>
<evidence type="ECO:0000256" key="1">
    <source>
        <dbReference type="ARBA" id="ARBA00006484"/>
    </source>
</evidence>
<dbReference type="PROSITE" id="PS00061">
    <property type="entry name" value="ADH_SHORT"/>
    <property type="match status" value="1"/>
</dbReference>
<dbReference type="PANTHER" id="PTHR43639">
    <property type="entry name" value="OXIDOREDUCTASE, SHORT-CHAIN DEHYDROGENASE/REDUCTASE FAMILY (AFU_ORTHOLOGUE AFUA_5G02870)"/>
    <property type="match status" value="1"/>
</dbReference>
<evidence type="ECO:0000313" key="4">
    <source>
        <dbReference type="Proteomes" id="UP000273158"/>
    </source>
</evidence>